<dbReference type="EMBL" id="JBIAFJ010000002">
    <property type="protein sequence ID" value="MFE9168825.1"/>
    <property type="molecule type" value="Genomic_DNA"/>
</dbReference>
<gene>
    <name evidence="2" type="ORF">ACFYNZ_04725</name>
</gene>
<evidence type="ECO:0000313" key="2">
    <source>
        <dbReference type="EMBL" id="MFE9168825.1"/>
    </source>
</evidence>
<dbReference type="Gene3D" id="1.25.40.10">
    <property type="entry name" value="Tetratricopeptide repeat domain"/>
    <property type="match status" value="2"/>
</dbReference>
<protein>
    <submittedName>
        <fullName evidence="2">Tetratricopeptide repeat protein</fullName>
    </submittedName>
</protein>
<dbReference type="SUPFAM" id="SSF48452">
    <property type="entry name" value="TPR-like"/>
    <property type="match status" value="2"/>
</dbReference>
<dbReference type="InterPro" id="IPR019734">
    <property type="entry name" value="TPR_rpt"/>
</dbReference>
<comment type="caution">
    <text evidence="2">The sequence shown here is derived from an EMBL/GenBank/DDBJ whole genome shotgun (WGS) entry which is preliminary data.</text>
</comment>
<dbReference type="RefSeq" id="WP_388343265.1">
    <property type="nucleotide sequence ID" value="NZ_JBIAFJ010000002.1"/>
</dbReference>
<dbReference type="Proteomes" id="UP001601197">
    <property type="component" value="Unassembled WGS sequence"/>
</dbReference>
<dbReference type="PROSITE" id="PS50005">
    <property type="entry name" value="TPR"/>
    <property type="match status" value="1"/>
</dbReference>
<dbReference type="PANTHER" id="PTHR46082">
    <property type="entry name" value="ATP/GTP-BINDING PROTEIN-RELATED"/>
    <property type="match status" value="1"/>
</dbReference>
<dbReference type="Pfam" id="PF13424">
    <property type="entry name" value="TPR_12"/>
    <property type="match status" value="2"/>
</dbReference>
<name>A0ABW6KPK9_9ACTN</name>
<sequence length="502" mass="55155">MTGFGALCASARELLARAAWLAAEHVPEDLALSLLPDAPDGATDELVRACLVSPHPDGGFVMEARIGESVRSVVGERGRDEAILAMGRYLGDEGSPGEVARCLSLLPHLLHWVGLTRPEDDFVDGAMLMTRVVVLLLHQEIGAPALPLAERVVRTCEMHIGPEDLRTWRTRGVLASVLDKSGHVRRAARQAEKVIAGVSALYGEDHPQVWSTRQNLGSMYMRLREFDRAVSVVRRLIEHHTAVSGPGDRKTLMARHNLAVVLQRAGRLAEAVETWEACVPEFDAFLGVTDPDTMDVRRSLAAALEERAGLDPSGMSLEETEQTIEQVFGESGRVTQRYLEVLVHRATLLRDQGRLDEAESDFNKAIDLGSREVGPGHPIVVSAHYRLSLVHHLRGQDDLALAVAGRGLRESERSLGRTHHETLFTVACVLSLLANQGRGAELQQMIEEWLADIIEGWGFAHPLVRELARQRSGLALYGVEWARSAHRPPENPGGGDRTRHRA</sequence>
<dbReference type="PANTHER" id="PTHR46082:SF6">
    <property type="entry name" value="AAA+ ATPASE DOMAIN-CONTAINING PROTEIN-RELATED"/>
    <property type="match status" value="1"/>
</dbReference>
<accession>A0ABW6KPK9</accession>
<dbReference type="InterPro" id="IPR053137">
    <property type="entry name" value="NLR-like"/>
</dbReference>
<organism evidence="2 3">
    <name type="scientific">Streptomyces kebangsaanensis</name>
    <dbReference type="NCBI Taxonomy" id="864058"/>
    <lineage>
        <taxon>Bacteria</taxon>
        <taxon>Bacillati</taxon>
        <taxon>Actinomycetota</taxon>
        <taxon>Actinomycetes</taxon>
        <taxon>Kitasatosporales</taxon>
        <taxon>Streptomycetaceae</taxon>
        <taxon>Streptomyces</taxon>
    </lineage>
</organism>
<reference evidence="2 3" key="1">
    <citation type="submission" date="2024-10" db="EMBL/GenBank/DDBJ databases">
        <title>The Natural Products Discovery Center: Release of the First 8490 Sequenced Strains for Exploring Actinobacteria Biosynthetic Diversity.</title>
        <authorList>
            <person name="Kalkreuter E."/>
            <person name="Kautsar S.A."/>
            <person name="Yang D."/>
            <person name="Bader C.D."/>
            <person name="Teijaro C.N."/>
            <person name="Fluegel L."/>
            <person name="Davis C.M."/>
            <person name="Simpson J.R."/>
            <person name="Lauterbach L."/>
            <person name="Steele A.D."/>
            <person name="Gui C."/>
            <person name="Meng S."/>
            <person name="Li G."/>
            <person name="Viehrig K."/>
            <person name="Ye F."/>
            <person name="Su P."/>
            <person name="Kiefer A.F."/>
            <person name="Nichols A."/>
            <person name="Cepeda A.J."/>
            <person name="Yan W."/>
            <person name="Fan B."/>
            <person name="Jiang Y."/>
            <person name="Adhikari A."/>
            <person name="Zheng C.-J."/>
            <person name="Schuster L."/>
            <person name="Cowan T.M."/>
            <person name="Smanski M.J."/>
            <person name="Chevrette M.G."/>
            <person name="De Carvalho L.P.S."/>
            <person name="Shen B."/>
        </authorList>
    </citation>
    <scope>NUCLEOTIDE SEQUENCE [LARGE SCALE GENOMIC DNA]</scope>
    <source>
        <strain evidence="2 3">NPDC007147</strain>
    </source>
</reference>
<evidence type="ECO:0000313" key="3">
    <source>
        <dbReference type="Proteomes" id="UP001601197"/>
    </source>
</evidence>
<keyword evidence="3" id="KW-1185">Reference proteome</keyword>
<proteinExistence type="predicted"/>
<feature type="repeat" description="TPR" evidence="1">
    <location>
        <begin position="339"/>
        <end position="372"/>
    </location>
</feature>
<dbReference type="InterPro" id="IPR011990">
    <property type="entry name" value="TPR-like_helical_dom_sf"/>
</dbReference>
<keyword evidence="1" id="KW-0802">TPR repeat</keyword>
<dbReference type="SMART" id="SM00028">
    <property type="entry name" value="TPR"/>
    <property type="match status" value="4"/>
</dbReference>
<evidence type="ECO:0000256" key="1">
    <source>
        <dbReference type="PROSITE-ProRule" id="PRU00339"/>
    </source>
</evidence>